<dbReference type="PANTHER" id="PTHR43767:SF7">
    <property type="entry name" value="MEDIUM_LONG-CHAIN-FATTY-ACID--COA LIGASE FADD8"/>
    <property type="match status" value="1"/>
</dbReference>
<dbReference type="InterPro" id="IPR045851">
    <property type="entry name" value="AMP-bd_C_sf"/>
</dbReference>
<evidence type="ECO:0000313" key="4">
    <source>
        <dbReference type="EMBL" id="NIH79012.1"/>
    </source>
</evidence>
<dbReference type="GO" id="GO:0016874">
    <property type="term" value="F:ligase activity"/>
    <property type="evidence" value="ECO:0007669"/>
    <property type="project" value="UniProtKB-KW"/>
</dbReference>
<dbReference type="EMBL" id="JAANOU010000001">
    <property type="protein sequence ID" value="NIH79012.1"/>
    <property type="molecule type" value="Genomic_DNA"/>
</dbReference>
<protein>
    <submittedName>
        <fullName evidence="4">Acyl-CoA synthetase (AMP-forming)/AMP-acid ligase II</fullName>
    </submittedName>
</protein>
<name>A0ABX0SSY4_9PSEU</name>
<dbReference type="InterPro" id="IPR050237">
    <property type="entry name" value="ATP-dep_AMP-bd_enzyme"/>
</dbReference>
<dbReference type="RefSeq" id="WP_208400051.1">
    <property type="nucleotide sequence ID" value="NZ_JAANOU010000001.1"/>
</dbReference>
<dbReference type="InterPro" id="IPR000873">
    <property type="entry name" value="AMP-dep_synth/lig_dom"/>
</dbReference>
<feature type="compositionally biased region" description="Low complexity" evidence="1">
    <location>
        <begin position="1"/>
        <end position="10"/>
    </location>
</feature>
<dbReference type="PANTHER" id="PTHR43767">
    <property type="entry name" value="LONG-CHAIN-FATTY-ACID--COA LIGASE"/>
    <property type="match status" value="1"/>
</dbReference>
<dbReference type="InterPro" id="IPR025110">
    <property type="entry name" value="AMP-bd_C"/>
</dbReference>
<keyword evidence="5" id="KW-1185">Reference proteome</keyword>
<dbReference type="PROSITE" id="PS00455">
    <property type="entry name" value="AMP_BINDING"/>
    <property type="match status" value="1"/>
</dbReference>
<gene>
    <name evidence="4" type="ORF">FHX46_001542</name>
</gene>
<accession>A0ABX0SSY4</accession>
<feature type="domain" description="AMP-dependent synthetase/ligase" evidence="2">
    <location>
        <begin position="40"/>
        <end position="394"/>
    </location>
</feature>
<evidence type="ECO:0000256" key="1">
    <source>
        <dbReference type="SAM" id="MobiDB-lite"/>
    </source>
</evidence>
<dbReference type="Gene3D" id="3.30.300.30">
    <property type="match status" value="1"/>
</dbReference>
<dbReference type="Gene3D" id="3.40.50.12780">
    <property type="entry name" value="N-terminal domain of ligase-like"/>
    <property type="match status" value="1"/>
</dbReference>
<dbReference type="Pfam" id="PF13193">
    <property type="entry name" value="AMP-binding_C"/>
    <property type="match status" value="1"/>
</dbReference>
<sequence length="530" mass="56639">MAARSSTTSSRRARRWSTSPNRATPKADETMNVATLLAASALRVPTRDAWRHGDRSASYALARDRIARLAGGLRALGLRTGDRVALVLPNGPDLFELLWATFWAGLVTVPLNRHLHPREVAFVLAHSGAKVVVVAPETEDSASSDTTDATVLRTGSPSYEALTAGRPVPVAEVHPEDAAWIFYTSGTTGRPKGATLTHRNLLSMTLNYYADVDPVHDDAVFLHAAPLTHGSGMYLLPAVGHGAVNVISAAGSFDPADYLALAEANQVTHGAFLAPTMLRRLTDEVRAGSAPDLPQLRSLVIGGAALYQEDLQQALDTFGPVITQMYGQGEAPMTIAVMKPDQIPHDKAHPRRRSCGRPFTGVEVRVADADGTELPAGTTGEIRVRGDVVMAGYWSDPAATAGAIDNGWLLTGDVGHVDEHGFLYLTDRSKDVIISGGSNIYPREVEEVLLAHPAVCEAAVVGLPDPEWGENVGAFVVTGPGADVTEAELIAHTRAHLASFKKPKSITFLDELPKNANGKILKRDLRNLRS</sequence>
<dbReference type="InterPro" id="IPR020845">
    <property type="entry name" value="AMP-binding_CS"/>
</dbReference>
<dbReference type="Pfam" id="PF00501">
    <property type="entry name" value="AMP-binding"/>
    <property type="match status" value="1"/>
</dbReference>
<dbReference type="SUPFAM" id="SSF56801">
    <property type="entry name" value="Acetyl-CoA synthetase-like"/>
    <property type="match status" value="1"/>
</dbReference>
<dbReference type="Proteomes" id="UP000754495">
    <property type="component" value="Unassembled WGS sequence"/>
</dbReference>
<feature type="domain" description="AMP-binding enzyme C-terminal" evidence="3">
    <location>
        <begin position="444"/>
        <end position="519"/>
    </location>
</feature>
<proteinExistence type="predicted"/>
<comment type="caution">
    <text evidence="4">The sequence shown here is derived from an EMBL/GenBank/DDBJ whole genome shotgun (WGS) entry which is preliminary data.</text>
</comment>
<evidence type="ECO:0000313" key="5">
    <source>
        <dbReference type="Proteomes" id="UP000754495"/>
    </source>
</evidence>
<dbReference type="InterPro" id="IPR042099">
    <property type="entry name" value="ANL_N_sf"/>
</dbReference>
<reference evidence="4 5" key="1">
    <citation type="submission" date="2020-03" db="EMBL/GenBank/DDBJ databases">
        <title>Sequencing the genomes of 1000 actinobacteria strains.</title>
        <authorList>
            <person name="Klenk H.-P."/>
        </authorList>
    </citation>
    <scope>NUCLEOTIDE SEQUENCE [LARGE SCALE GENOMIC DNA]</scope>
    <source>
        <strain evidence="4 5">DSM 45668</strain>
    </source>
</reference>
<evidence type="ECO:0000259" key="2">
    <source>
        <dbReference type="Pfam" id="PF00501"/>
    </source>
</evidence>
<evidence type="ECO:0000259" key="3">
    <source>
        <dbReference type="Pfam" id="PF13193"/>
    </source>
</evidence>
<feature type="region of interest" description="Disordered" evidence="1">
    <location>
        <begin position="1"/>
        <end position="28"/>
    </location>
</feature>
<keyword evidence="4" id="KW-0436">Ligase</keyword>
<organism evidence="4 5">
    <name type="scientific">Amycolatopsis viridis</name>
    <dbReference type="NCBI Taxonomy" id="185678"/>
    <lineage>
        <taxon>Bacteria</taxon>
        <taxon>Bacillati</taxon>
        <taxon>Actinomycetota</taxon>
        <taxon>Actinomycetes</taxon>
        <taxon>Pseudonocardiales</taxon>
        <taxon>Pseudonocardiaceae</taxon>
        <taxon>Amycolatopsis</taxon>
    </lineage>
</organism>